<feature type="compositionally biased region" description="Low complexity" evidence="1">
    <location>
        <begin position="32"/>
        <end position="71"/>
    </location>
</feature>
<accession>A0A1E1L373</accession>
<evidence type="ECO:0000313" key="3">
    <source>
        <dbReference type="Proteomes" id="UP000178129"/>
    </source>
</evidence>
<reference evidence="3" key="1">
    <citation type="submission" date="2016-03" db="EMBL/GenBank/DDBJ databases">
        <authorList>
            <person name="Ploux O."/>
        </authorList>
    </citation>
    <scope>NUCLEOTIDE SEQUENCE [LARGE SCALE GENOMIC DNA]</scope>
    <source>
        <strain evidence="3">UK7</strain>
    </source>
</reference>
<dbReference type="Proteomes" id="UP000178129">
    <property type="component" value="Unassembled WGS sequence"/>
</dbReference>
<keyword evidence="3" id="KW-1185">Reference proteome</keyword>
<dbReference type="AlphaFoldDB" id="A0A1E1L373"/>
<protein>
    <submittedName>
        <fullName evidence="2">Uncharacterized protein</fullName>
    </submittedName>
</protein>
<proteinExistence type="predicted"/>
<organism evidence="2 3">
    <name type="scientific">Rhynchosporium graminicola</name>
    <dbReference type="NCBI Taxonomy" id="2792576"/>
    <lineage>
        <taxon>Eukaryota</taxon>
        <taxon>Fungi</taxon>
        <taxon>Dikarya</taxon>
        <taxon>Ascomycota</taxon>
        <taxon>Pezizomycotina</taxon>
        <taxon>Leotiomycetes</taxon>
        <taxon>Helotiales</taxon>
        <taxon>Ploettnerulaceae</taxon>
        <taxon>Rhynchosporium</taxon>
    </lineage>
</organism>
<sequence>MGLIKTAMMTGGGIYAVKQLTKTAERHHENSNNHNNHNNQQQQSLRDPGYQGQQGYWSPGSGPQGQQRQQGPPRPYYQDQRVSLLSLKHLPSSQVLPQSTPAVLPLTLPPFVQHY</sequence>
<gene>
    <name evidence="2" type="ORF">RCO7_09181</name>
</gene>
<comment type="caution">
    <text evidence="2">The sequence shown here is derived from an EMBL/GenBank/DDBJ whole genome shotgun (WGS) entry which is preliminary data.</text>
</comment>
<dbReference type="EMBL" id="FJUW01000033">
    <property type="protein sequence ID" value="CZT04933.1"/>
    <property type="molecule type" value="Genomic_DNA"/>
</dbReference>
<name>A0A1E1L373_9HELO</name>
<evidence type="ECO:0000313" key="2">
    <source>
        <dbReference type="EMBL" id="CZT04933.1"/>
    </source>
</evidence>
<dbReference type="InParanoid" id="A0A1E1L373"/>
<evidence type="ECO:0000256" key="1">
    <source>
        <dbReference type="SAM" id="MobiDB-lite"/>
    </source>
</evidence>
<feature type="region of interest" description="Disordered" evidence="1">
    <location>
        <begin position="22"/>
        <end position="81"/>
    </location>
</feature>